<proteinExistence type="predicted"/>
<dbReference type="InterPro" id="IPR013937">
    <property type="entry name" value="Sorting_nexin_C"/>
</dbReference>
<evidence type="ECO:0000313" key="3">
    <source>
        <dbReference type="Ensembl" id="ENSBJAP00000012382.1"/>
    </source>
</evidence>
<feature type="region of interest" description="Disordered" evidence="1">
    <location>
        <begin position="73"/>
        <end position="104"/>
    </location>
</feature>
<evidence type="ECO:0000313" key="4">
    <source>
        <dbReference type="Proteomes" id="UP000694555"/>
    </source>
</evidence>
<keyword evidence="4" id="KW-1185">Reference proteome</keyword>
<dbReference type="AlphaFoldDB" id="A0A8C0B6Z5"/>
<accession>A0A8C0B6Z5</accession>
<dbReference type="Proteomes" id="UP000694555">
    <property type="component" value="Unplaced"/>
</dbReference>
<dbReference type="PANTHER" id="PTHR22775">
    <property type="entry name" value="SORTING NEXIN"/>
    <property type="match status" value="1"/>
</dbReference>
<feature type="compositionally biased region" description="Basic and acidic residues" evidence="1">
    <location>
        <begin position="89"/>
        <end position="99"/>
    </location>
</feature>
<dbReference type="Ensembl" id="ENSBJAT00000012723.1">
    <property type="protein sequence ID" value="ENSBJAP00000012382.1"/>
    <property type="gene ID" value="ENSBJAG00000008307.1"/>
</dbReference>
<dbReference type="Pfam" id="PF08628">
    <property type="entry name" value="Nexin_C"/>
    <property type="match status" value="1"/>
</dbReference>
<dbReference type="PANTHER" id="PTHR22775:SF31">
    <property type="entry name" value="SORTING NEXIN-19"/>
    <property type="match status" value="1"/>
</dbReference>
<dbReference type="SUPFAM" id="SSF64268">
    <property type="entry name" value="PX domain"/>
    <property type="match status" value="1"/>
</dbReference>
<reference evidence="3" key="1">
    <citation type="submission" date="2025-08" db="UniProtKB">
        <authorList>
            <consortium name="Ensembl"/>
        </authorList>
    </citation>
    <scope>IDENTIFICATION</scope>
</reference>
<dbReference type="Gene3D" id="3.30.1520.10">
    <property type="entry name" value="Phox-like domain"/>
    <property type="match status" value="1"/>
</dbReference>
<dbReference type="InterPro" id="IPR001683">
    <property type="entry name" value="PX_dom"/>
</dbReference>
<organism evidence="3 4">
    <name type="scientific">Buteo japonicus</name>
    <dbReference type="NCBI Taxonomy" id="224669"/>
    <lineage>
        <taxon>Eukaryota</taxon>
        <taxon>Metazoa</taxon>
        <taxon>Chordata</taxon>
        <taxon>Craniata</taxon>
        <taxon>Vertebrata</taxon>
        <taxon>Euteleostomi</taxon>
        <taxon>Archelosauria</taxon>
        <taxon>Archosauria</taxon>
        <taxon>Dinosauria</taxon>
        <taxon>Saurischia</taxon>
        <taxon>Theropoda</taxon>
        <taxon>Coelurosauria</taxon>
        <taxon>Aves</taxon>
        <taxon>Neognathae</taxon>
        <taxon>Neoaves</taxon>
        <taxon>Telluraves</taxon>
        <taxon>Accipitrimorphae</taxon>
        <taxon>Accipitriformes</taxon>
        <taxon>Accipitridae</taxon>
        <taxon>Accipitrinae</taxon>
        <taxon>Buteo</taxon>
    </lineage>
</organism>
<dbReference type="Pfam" id="PF00787">
    <property type="entry name" value="PX"/>
    <property type="match status" value="1"/>
</dbReference>
<dbReference type="InterPro" id="IPR036871">
    <property type="entry name" value="PX_dom_sf"/>
</dbReference>
<evidence type="ECO:0000259" key="2">
    <source>
        <dbReference type="PROSITE" id="PS50195"/>
    </source>
</evidence>
<dbReference type="PROSITE" id="PS50195">
    <property type="entry name" value="PX"/>
    <property type="match status" value="1"/>
</dbReference>
<dbReference type="GO" id="GO:0035091">
    <property type="term" value="F:phosphatidylinositol binding"/>
    <property type="evidence" value="ECO:0007669"/>
    <property type="project" value="InterPro"/>
</dbReference>
<protein>
    <submittedName>
        <fullName evidence="3">Sorting nexin 19</fullName>
    </submittedName>
</protein>
<evidence type="ECO:0000256" key="1">
    <source>
        <dbReference type="SAM" id="MobiDB-lite"/>
    </source>
</evidence>
<name>A0A8C0B6Z5_9AVES</name>
<feature type="domain" description="PX" evidence="2">
    <location>
        <begin position="1"/>
        <end position="43"/>
    </location>
</feature>
<sequence length="364" mass="39918">MDSDKVEARKSLLESFLKQLCAVPEIANSEEVQEFLALNTDARIAFVKKPFVVSRIDKIVVNAIVDTLKTAFPRSEPQSPTEDLSESEVDGKSQTDGKKTNRSRLRFSSSKIAPVLSVNEAHDRIVYSIREGSVSGTLSLAAMESFIQKQEKLLEAVLSKAPEGEGGRECICLGTATAPAPAASAYSETALADVALDVLRLLLMDHWSWLCTENVQKVFHLLFGTLIQRWLEVQVVNLTCTQRWVQYLQLLQESIWPGGVLPAVPKPARTEEQKKAAAEQALQSLMGILPYVIQEILGTSKCRMSWNLVLESLGRPVINRHLVFCLLDILLEFLVLKGSSDELETAAVASSASSGLDKAGISGH</sequence>
<reference evidence="3" key="2">
    <citation type="submission" date="2025-09" db="UniProtKB">
        <authorList>
            <consortium name="Ensembl"/>
        </authorList>
    </citation>
    <scope>IDENTIFICATION</scope>
</reference>